<proteinExistence type="predicted"/>
<organism evidence="3 4">
    <name type="scientific">Kitasatospora atroaurantiaca</name>
    <dbReference type="NCBI Taxonomy" id="285545"/>
    <lineage>
        <taxon>Bacteria</taxon>
        <taxon>Bacillati</taxon>
        <taxon>Actinomycetota</taxon>
        <taxon>Actinomycetes</taxon>
        <taxon>Kitasatosporales</taxon>
        <taxon>Streptomycetaceae</taxon>
        <taxon>Kitasatospora</taxon>
    </lineage>
</organism>
<dbReference type="SMART" id="SM00530">
    <property type="entry name" value="HTH_XRE"/>
    <property type="match status" value="1"/>
</dbReference>
<evidence type="ECO:0000256" key="1">
    <source>
        <dbReference type="SAM" id="MobiDB-lite"/>
    </source>
</evidence>
<sequence length="144" mass="15676">MQFSRILLRYDRGARYKSHGPHLDDREHRPGATTHAGPTVRFMAATHTAWKIPDDHRTDPAYIEAAAAAALGQAVHDRRNALGLTGQELADRARLTVDEVEQIEGGGTAPTLALLRSLASALDAQLDASIYAEQARLMFVAHAI</sequence>
<dbReference type="InterPro" id="IPR010982">
    <property type="entry name" value="Lambda_DNA-bd_dom_sf"/>
</dbReference>
<feature type="compositionally biased region" description="Basic and acidic residues" evidence="1">
    <location>
        <begin position="21"/>
        <end position="30"/>
    </location>
</feature>
<dbReference type="Gene3D" id="1.10.260.40">
    <property type="entry name" value="lambda repressor-like DNA-binding domains"/>
    <property type="match status" value="1"/>
</dbReference>
<reference evidence="3 4" key="1">
    <citation type="submission" date="2019-06" db="EMBL/GenBank/DDBJ databases">
        <title>Sequencing the genomes of 1000 actinobacteria strains.</title>
        <authorList>
            <person name="Klenk H.-P."/>
        </authorList>
    </citation>
    <scope>NUCLEOTIDE SEQUENCE [LARGE SCALE GENOMIC DNA]</scope>
    <source>
        <strain evidence="3 4">DSM 41649</strain>
    </source>
</reference>
<feature type="region of interest" description="Disordered" evidence="1">
    <location>
        <begin position="17"/>
        <end position="36"/>
    </location>
</feature>
<evidence type="ECO:0000313" key="4">
    <source>
        <dbReference type="Proteomes" id="UP000318416"/>
    </source>
</evidence>
<accession>A0A561EPN0</accession>
<feature type="domain" description="HTH cro/C1-type" evidence="2">
    <location>
        <begin position="75"/>
        <end position="129"/>
    </location>
</feature>
<dbReference type="PROSITE" id="PS50943">
    <property type="entry name" value="HTH_CROC1"/>
    <property type="match status" value="1"/>
</dbReference>
<protein>
    <submittedName>
        <fullName evidence="3">Helix-turn-helix protein</fullName>
    </submittedName>
</protein>
<comment type="caution">
    <text evidence="3">The sequence shown here is derived from an EMBL/GenBank/DDBJ whole genome shotgun (WGS) entry which is preliminary data.</text>
</comment>
<name>A0A561EPN0_9ACTN</name>
<dbReference type="AlphaFoldDB" id="A0A561EPN0"/>
<dbReference type="CDD" id="cd00093">
    <property type="entry name" value="HTH_XRE"/>
    <property type="match status" value="1"/>
</dbReference>
<evidence type="ECO:0000259" key="2">
    <source>
        <dbReference type="PROSITE" id="PS50943"/>
    </source>
</evidence>
<evidence type="ECO:0000313" key="3">
    <source>
        <dbReference type="EMBL" id="TWE17560.1"/>
    </source>
</evidence>
<gene>
    <name evidence="3" type="ORF">FB465_2594</name>
</gene>
<dbReference type="Pfam" id="PF13560">
    <property type="entry name" value="HTH_31"/>
    <property type="match status" value="1"/>
</dbReference>
<dbReference type="GO" id="GO:0003677">
    <property type="term" value="F:DNA binding"/>
    <property type="evidence" value="ECO:0007669"/>
    <property type="project" value="InterPro"/>
</dbReference>
<dbReference type="Proteomes" id="UP000318416">
    <property type="component" value="Unassembled WGS sequence"/>
</dbReference>
<dbReference type="EMBL" id="VIVR01000001">
    <property type="protein sequence ID" value="TWE17560.1"/>
    <property type="molecule type" value="Genomic_DNA"/>
</dbReference>
<dbReference type="InterPro" id="IPR001387">
    <property type="entry name" value="Cro/C1-type_HTH"/>
</dbReference>
<keyword evidence="4" id="KW-1185">Reference proteome</keyword>
<dbReference type="SUPFAM" id="SSF47413">
    <property type="entry name" value="lambda repressor-like DNA-binding domains"/>
    <property type="match status" value="1"/>
</dbReference>